<dbReference type="Pfam" id="PF18741">
    <property type="entry name" value="MTES_1575"/>
    <property type="match status" value="1"/>
</dbReference>
<feature type="domain" description="DNA2/NAM7 helicase-like C-terminal" evidence="4">
    <location>
        <begin position="1353"/>
        <end position="1565"/>
    </location>
</feature>
<keyword evidence="1" id="KW-0175">Coiled coil</keyword>
<evidence type="ECO:0000259" key="5">
    <source>
        <dbReference type="Pfam" id="PF18741"/>
    </source>
</evidence>
<dbReference type="InterPro" id="IPR045055">
    <property type="entry name" value="DNA2/NAM7-like"/>
</dbReference>
<name>A0AAJ5WUT7_9BACT</name>
<evidence type="ECO:0000256" key="1">
    <source>
        <dbReference type="SAM" id="Coils"/>
    </source>
</evidence>
<dbReference type="InterPro" id="IPR025103">
    <property type="entry name" value="DUF4011"/>
</dbReference>
<sequence length="1819" mass="208102">MPVQHSFREYMDLAFGSGPWSTDEVIEFVMPLFEEVLGYHQDSQVAPFEQPEALFISNGKADVEEALAHRPLINAAAVQKVLSQLEVKGFDITERLVLDLDLSQHTEEVLNRQVQLNANDAITYPVYLPGYQCYEIKLGHHDALSDIFVLGLVLGSMAMGLDLHEPDALNLFAVYRNQPAGLNPRIHPTVCALVTEMTELDRRKRNPDLQEIIQRLKFYRDYDPQRQADLSLLAAFQVRKPADRRDFILSRLRNRLFDTSRRNRLLYYKPNNRFVNLTVSSVPMVLHYQSINPLLLFSWNKEVASLIIGMKDISLNKYLRFEDHPYLNAQLNGIRQLADNDKKEYGFSQLRLVVAFLHWHNLKEEVEERIQSPLLLLPVELQRKKSLRDEQFTVKATDNTALVNPILANHLKDLYGISLPESIDFDEVSMEQFFEMLQQKIESAKQGVKLAYVDKPKIRIIHTIARQTINNYRKRLKPPSGLAFHQVEYSYATEDYRPLGLELYRQKIARQKSSLEYLLDRERPPASPAALMDTGMPAGPVAADAPQGTRVKDNFELTEGQNNPYYWEFDVCNIVLGNFNYKKMSLVSDYSRITETGLQHAVFDELFRNAPRDHREEELINDPAQWYHVVTADPTQARSILGSRTGRSYIIQGPPGTGKSQTITNLIADFLARKKTVLFVCEKRAALDVVYHRLQQNKLSELCCYIHDSQADKKEFIRDLRTNYEDFLRNKMDLKKIRAEREQVLERLLEKIGELRSYHERQQATEPEVGASTRQLIEAVISGREQLAGAKAAARGNKKEIPHYQYWVQYGEVIRELSQAIEETGIDPAFAHHPFANLARGVLQSEDPHKLMDSLVKNLYQTLEHISAMMAQNNIPAQHAGSLEKIRNLIQDSVVLESLARTKNLPLVDSHTPEARAFEKAYKQYQQLKQSYQQQLENNRRWRNKFDQQELVQALALARKQEQSFFSFLNGNWRRLKQTLKQSYDFAAHQIKPTFTRVLEQLQEEYQLLDQEQQYREQIQDQYGLDNIDTIHVGIEVLRRRQDDAELNFLLQHPRANELVIQLSRLNNSLHQLELSLKQCLHSYEGRTVSQLRDEIATIEGNAEALKYLLPGLRKFVDLPVALQDLLRKVPLTPVQAAALMAGRTLEWVYERHPRFSTASYKMLEEAVKEIAQRYDRLLKLNSELIRAEQRAVFLEHYQLSTQPEIKGDPEKQQQQEIYKEGCRILEHEMGKTMRYKSIRELASRESGSVLKDIKPVWLMSPLSVSDSLPMDPGYFDVVIFDEASQIALEEGIPALFRAPQAIIVGDDKQMPPSNFFNARAADAEDLEQVDGENAEDILSAESDSLLIQGARKLPGTMLSWHYRSRYETLISYSNHAFYEAGLLTIPDRTIHHIDKPLLQVQQVEESSRYAGLLLQDSISFHYLPNAIYASRGNIQEAKYIAGMLRELLLKGVEESIGIVAFSLEQQGIIEAAINELAEKDRNLEALLEQAYNRKEDGQFTGLFIKNLENVQGDERDIIIISVCYGYDSKGKMLMNFGPINKKGGGNRLNVIFSRARKHMAIVSSIRHEAITNDYNPGASYFKRFLHYAEMVSVGNMSMARVILDSLVQTGQEASPDKAGLTAVAAQISAALTARGYLVEQQIGQSRFKCSLGVKRQATDKEYALGILVDDEQHYQNQDLVEQYYQRPAILSAFGWKLVNVFAKDWLEDAAGIIALLLRNLEIKEPAVEVTAGATITGERLPEPVKAPPVRDLTLLVNTDGTRFWEIEREGLQLRIRYGKVGTKGLWQIKSYTAEMAAVQAKQTLIAEQLQAGYALTQR</sequence>
<protein>
    <submittedName>
        <fullName evidence="6">AAA domain-containing protein</fullName>
    </submittedName>
</protein>
<dbReference type="InterPro" id="IPR008893">
    <property type="entry name" value="WGR_domain"/>
</dbReference>
<organism evidence="6 7">
    <name type="scientific">Candidatus Pseudobacter hemicellulosilyticus</name>
    <dbReference type="NCBI Taxonomy" id="3121375"/>
    <lineage>
        <taxon>Bacteria</taxon>
        <taxon>Pseudomonadati</taxon>
        <taxon>Bacteroidota</taxon>
        <taxon>Chitinophagia</taxon>
        <taxon>Chitinophagales</taxon>
        <taxon>Chitinophagaceae</taxon>
        <taxon>Pseudobacter</taxon>
    </lineage>
</organism>
<dbReference type="Gene3D" id="2.20.140.10">
    <property type="entry name" value="WGR domain"/>
    <property type="match status" value="1"/>
</dbReference>
<dbReference type="EMBL" id="CP119311">
    <property type="protein sequence ID" value="WEK37017.1"/>
    <property type="molecule type" value="Genomic_DNA"/>
</dbReference>
<dbReference type="Pfam" id="PF13086">
    <property type="entry name" value="AAA_11"/>
    <property type="match status" value="1"/>
</dbReference>
<dbReference type="CDD" id="cd07996">
    <property type="entry name" value="WGR_MMR_like"/>
    <property type="match status" value="1"/>
</dbReference>
<feature type="domain" description="DNA2/NAM7 helicase helicase" evidence="3">
    <location>
        <begin position="635"/>
        <end position="819"/>
    </location>
</feature>
<dbReference type="Pfam" id="PF05406">
    <property type="entry name" value="WGR"/>
    <property type="match status" value="1"/>
</dbReference>
<dbReference type="PANTHER" id="PTHR10887:SF495">
    <property type="entry name" value="HELICASE SENATAXIN ISOFORM X1-RELATED"/>
    <property type="match status" value="1"/>
</dbReference>
<dbReference type="PANTHER" id="PTHR10887">
    <property type="entry name" value="DNA2/NAM7 HELICASE FAMILY"/>
    <property type="match status" value="1"/>
</dbReference>
<dbReference type="SUPFAM" id="SSF52540">
    <property type="entry name" value="P-loop containing nucleoside triphosphate hydrolases"/>
    <property type="match status" value="1"/>
</dbReference>
<evidence type="ECO:0000259" key="2">
    <source>
        <dbReference type="Pfam" id="PF05406"/>
    </source>
</evidence>
<dbReference type="Pfam" id="PF13087">
    <property type="entry name" value="AAA_12"/>
    <property type="match status" value="1"/>
</dbReference>
<gene>
    <name evidence="6" type="ORF">P0Y53_05840</name>
</gene>
<dbReference type="Gene3D" id="3.40.50.300">
    <property type="entry name" value="P-loop containing nucleotide triphosphate hydrolases"/>
    <property type="match status" value="3"/>
</dbReference>
<dbReference type="InterPro" id="IPR027417">
    <property type="entry name" value="P-loop_NTPase"/>
</dbReference>
<feature type="domain" description="Restriction endonuclease type II-like" evidence="5">
    <location>
        <begin position="1627"/>
        <end position="1720"/>
    </location>
</feature>
<dbReference type="InterPro" id="IPR049809">
    <property type="entry name" value="YehF/YfeS-like_WGR"/>
</dbReference>
<dbReference type="InterPro" id="IPR047187">
    <property type="entry name" value="SF1_C_Upf1"/>
</dbReference>
<feature type="coiled-coil region" evidence="1">
    <location>
        <begin position="915"/>
        <end position="945"/>
    </location>
</feature>
<evidence type="ECO:0000259" key="4">
    <source>
        <dbReference type="Pfam" id="PF13087"/>
    </source>
</evidence>
<evidence type="ECO:0000259" key="3">
    <source>
        <dbReference type="Pfam" id="PF13086"/>
    </source>
</evidence>
<dbReference type="Proteomes" id="UP001220610">
    <property type="component" value="Chromosome"/>
</dbReference>
<dbReference type="Pfam" id="PF13195">
    <property type="entry name" value="DUF4011"/>
    <property type="match status" value="1"/>
</dbReference>
<dbReference type="GO" id="GO:0004386">
    <property type="term" value="F:helicase activity"/>
    <property type="evidence" value="ECO:0007669"/>
    <property type="project" value="InterPro"/>
</dbReference>
<evidence type="ECO:0000313" key="6">
    <source>
        <dbReference type="EMBL" id="WEK37017.1"/>
    </source>
</evidence>
<reference evidence="6" key="1">
    <citation type="submission" date="2023-03" db="EMBL/GenBank/DDBJ databases">
        <title>Andean soil-derived lignocellulolytic bacterial consortium as a source of novel taxa and putative plastic-active enzymes.</title>
        <authorList>
            <person name="Diaz-Garcia L."/>
            <person name="Chuvochina M."/>
            <person name="Feuerriegel G."/>
            <person name="Bunk B."/>
            <person name="Sproer C."/>
            <person name="Streit W.R."/>
            <person name="Rodriguez L.M."/>
            <person name="Overmann J."/>
            <person name="Jimenez D.J."/>
        </authorList>
    </citation>
    <scope>NUCLEOTIDE SEQUENCE</scope>
    <source>
        <strain evidence="6">MAG 7</strain>
    </source>
</reference>
<accession>A0AAJ5WUT7</accession>
<dbReference type="InterPro" id="IPR041679">
    <property type="entry name" value="DNA2/NAM7-like_C"/>
</dbReference>
<feature type="domain" description="WGR" evidence="2">
    <location>
        <begin position="1762"/>
        <end position="1815"/>
    </location>
</feature>
<dbReference type="CDD" id="cd18808">
    <property type="entry name" value="SF1_C_Upf1"/>
    <property type="match status" value="1"/>
</dbReference>
<evidence type="ECO:0000313" key="7">
    <source>
        <dbReference type="Proteomes" id="UP001220610"/>
    </source>
</evidence>
<dbReference type="Gene3D" id="1.10.510.10">
    <property type="entry name" value="Transferase(Phosphotransferase) domain 1"/>
    <property type="match status" value="1"/>
</dbReference>
<dbReference type="InterPro" id="IPR049468">
    <property type="entry name" value="Restrct_endonuc-II-like_dom"/>
</dbReference>
<proteinExistence type="predicted"/>
<dbReference type="InterPro" id="IPR041677">
    <property type="entry name" value="DNA2/NAM7_AAA_11"/>
</dbReference>